<dbReference type="PROSITE" id="PS51257">
    <property type="entry name" value="PROKAR_LIPOPROTEIN"/>
    <property type="match status" value="1"/>
</dbReference>
<keyword evidence="10" id="KW-0812">Transmembrane</keyword>
<organism evidence="20 21">
    <name type="scientific">Methylobacterium oryzihabitans</name>
    <dbReference type="NCBI Taxonomy" id="2499852"/>
    <lineage>
        <taxon>Bacteria</taxon>
        <taxon>Pseudomonadati</taxon>
        <taxon>Pseudomonadota</taxon>
        <taxon>Alphaproteobacteria</taxon>
        <taxon>Hyphomicrobiales</taxon>
        <taxon>Methylobacteriaceae</taxon>
        <taxon>Methylobacterium</taxon>
    </lineage>
</organism>
<comment type="similarity">
    <text evidence="5">Belongs to the Cdh family.</text>
</comment>
<keyword evidence="12" id="KW-1133">Transmembrane helix</keyword>
<evidence type="ECO:0000256" key="12">
    <source>
        <dbReference type="ARBA" id="ARBA00022989"/>
    </source>
</evidence>
<comment type="catalytic activity">
    <reaction evidence="1">
        <text>a CDP-1,2-diacyl-sn-glycerol + H2O = a 1,2-diacyl-sn-glycero-3-phosphate + CMP + 2 H(+)</text>
        <dbReference type="Rhea" id="RHEA:15221"/>
        <dbReference type="ChEBI" id="CHEBI:15377"/>
        <dbReference type="ChEBI" id="CHEBI:15378"/>
        <dbReference type="ChEBI" id="CHEBI:58332"/>
        <dbReference type="ChEBI" id="CHEBI:58608"/>
        <dbReference type="ChEBI" id="CHEBI:60377"/>
        <dbReference type="EC" id="3.6.1.26"/>
    </reaction>
</comment>
<evidence type="ECO:0000256" key="15">
    <source>
        <dbReference type="ARBA" id="ARBA00023209"/>
    </source>
</evidence>
<keyword evidence="19" id="KW-0732">Signal</keyword>
<evidence type="ECO:0000256" key="17">
    <source>
        <dbReference type="ARBA" id="ARBA00032888"/>
    </source>
</evidence>
<evidence type="ECO:0000256" key="16">
    <source>
        <dbReference type="ARBA" id="ARBA00023264"/>
    </source>
</evidence>
<evidence type="ECO:0000256" key="10">
    <source>
        <dbReference type="ARBA" id="ARBA00022692"/>
    </source>
</evidence>
<dbReference type="InterPro" id="IPR036265">
    <property type="entry name" value="HIT-like_sf"/>
</dbReference>
<feature type="signal peptide" evidence="19">
    <location>
        <begin position="1"/>
        <end position="25"/>
    </location>
</feature>
<keyword evidence="13" id="KW-0443">Lipid metabolism</keyword>
<evidence type="ECO:0000256" key="13">
    <source>
        <dbReference type="ARBA" id="ARBA00023098"/>
    </source>
</evidence>
<evidence type="ECO:0000256" key="7">
    <source>
        <dbReference type="ARBA" id="ARBA00019608"/>
    </source>
</evidence>
<name>A0A3S2YMP0_9HYPH</name>
<evidence type="ECO:0000256" key="14">
    <source>
        <dbReference type="ARBA" id="ARBA00023136"/>
    </source>
</evidence>
<comment type="caution">
    <text evidence="20">The sequence shown here is derived from an EMBL/GenBank/DDBJ whole genome shotgun (WGS) entry which is preliminary data.</text>
</comment>
<dbReference type="AlphaFoldDB" id="A0A3S2YMP0"/>
<dbReference type="Gene3D" id="3.30.428.30">
    <property type="entry name" value="HIT family - CDH-like"/>
    <property type="match status" value="1"/>
</dbReference>
<accession>A0A3S2YMP0</accession>
<evidence type="ECO:0000256" key="9">
    <source>
        <dbReference type="ARBA" id="ARBA00022516"/>
    </source>
</evidence>
<evidence type="ECO:0000313" key="20">
    <source>
        <dbReference type="EMBL" id="RVU15032.1"/>
    </source>
</evidence>
<evidence type="ECO:0000313" key="21">
    <source>
        <dbReference type="Proteomes" id="UP000286997"/>
    </source>
</evidence>
<evidence type="ECO:0000256" key="8">
    <source>
        <dbReference type="ARBA" id="ARBA00022475"/>
    </source>
</evidence>
<evidence type="ECO:0000256" key="3">
    <source>
        <dbReference type="ARBA" id="ARBA00004927"/>
    </source>
</evidence>
<dbReference type="Pfam" id="PF02611">
    <property type="entry name" value="CDH"/>
    <property type="match status" value="1"/>
</dbReference>
<evidence type="ECO:0000256" key="6">
    <source>
        <dbReference type="ARBA" id="ARBA00012375"/>
    </source>
</evidence>
<comment type="subcellular location">
    <subcellularLocation>
        <location evidence="2">Cell membrane</location>
        <topology evidence="2">Single-pass membrane protein</topology>
    </subcellularLocation>
</comment>
<sequence length="262" mass="27951">MESVVRIGRSLLVLAALMACLPARAAPDLSRDVLWVALQGCLLNKRTTGRAFPCLSVDPGDRDRPGTAVLRAPGEPTHLVVMPTADVVGVEAPDLQTPKGAVYWRAALAARREVSAAIRGGRPLDEIGLAVNSSGGRSQDQLHIHVDCVRASVLAELRQRAGIVLPGTWTGIPLPVGERRWRRFLAMRISLAQAEAFNPFEAATRLPGAGRKPAGPDLTQVSLAMVSTPPGDPHPGYIVLAHRSPTSHAETLLDHRCAAPVR</sequence>
<protein>
    <recommendedName>
        <fullName evidence="7">CDP-diacylglycerol pyrophosphatase</fullName>
        <ecNumber evidence="6">3.6.1.26</ecNumber>
    </recommendedName>
    <alternativeName>
        <fullName evidence="17">CDP-diacylglycerol phosphatidylhydrolase</fullName>
    </alternativeName>
    <alternativeName>
        <fullName evidence="18">CDP-diglyceride hydrolase</fullName>
    </alternativeName>
</protein>
<dbReference type="EC" id="3.6.1.26" evidence="6"/>
<dbReference type="UniPathway" id="UPA00609">
    <property type="reaction ID" value="UER00664"/>
</dbReference>
<proteinExistence type="inferred from homology"/>
<evidence type="ECO:0000256" key="19">
    <source>
        <dbReference type="SAM" id="SignalP"/>
    </source>
</evidence>
<dbReference type="InterPro" id="IPR003763">
    <property type="entry name" value="CDP-diacylglyc_Pase"/>
</dbReference>
<comment type="pathway">
    <text evidence="4">Lipid metabolism.</text>
</comment>
<evidence type="ECO:0000256" key="4">
    <source>
        <dbReference type="ARBA" id="ARBA00005189"/>
    </source>
</evidence>
<dbReference type="GO" id="GO:0046342">
    <property type="term" value="P:CDP-diacylglycerol catabolic process"/>
    <property type="evidence" value="ECO:0007669"/>
    <property type="project" value="UniProtKB-UniPathway"/>
</dbReference>
<dbReference type="GO" id="GO:0005886">
    <property type="term" value="C:plasma membrane"/>
    <property type="evidence" value="ECO:0007669"/>
    <property type="project" value="UniProtKB-SubCell"/>
</dbReference>
<dbReference type="Proteomes" id="UP000286997">
    <property type="component" value="Unassembled WGS sequence"/>
</dbReference>
<comment type="pathway">
    <text evidence="3">Phospholipid metabolism; CDP-diacylglycerol degradation; phosphatidate from CDP-diacylglycerol: step 1/1.</text>
</comment>
<dbReference type="EMBL" id="SACP01000024">
    <property type="protein sequence ID" value="RVU15032.1"/>
    <property type="molecule type" value="Genomic_DNA"/>
</dbReference>
<keyword evidence="15" id="KW-0594">Phospholipid biosynthesis</keyword>
<keyword evidence="8" id="KW-1003">Cell membrane</keyword>
<evidence type="ECO:0000256" key="11">
    <source>
        <dbReference type="ARBA" id="ARBA00022801"/>
    </source>
</evidence>
<keyword evidence="21" id="KW-1185">Reference proteome</keyword>
<keyword evidence="11" id="KW-0378">Hydrolase</keyword>
<evidence type="ECO:0000256" key="1">
    <source>
        <dbReference type="ARBA" id="ARBA00001007"/>
    </source>
</evidence>
<dbReference type="SUPFAM" id="SSF54197">
    <property type="entry name" value="HIT-like"/>
    <property type="match status" value="1"/>
</dbReference>
<dbReference type="GO" id="GO:0008715">
    <property type="term" value="F:CDP-diacylglycerol diphosphatase activity"/>
    <property type="evidence" value="ECO:0007669"/>
    <property type="project" value="UniProtKB-EC"/>
</dbReference>
<dbReference type="OrthoDB" id="481399at2"/>
<evidence type="ECO:0000256" key="5">
    <source>
        <dbReference type="ARBA" id="ARBA00006435"/>
    </source>
</evidence>
<gene>
    <name evidence="20" type="ORF">EOE48_20720</name>
</gene>
<evidence type="ECO:0000256" key="18">
    <source>
        <dbReference type="ARBA" id="ARBA00032892"/>
    </source>
</evidence>
<keyword evidence="16" id="KW-1208">Phospholipid metabolism</keyword>
<feature type="chain" id="PRO_5018762455" description="CDP-diacylglycerol pyrophosphatase" evidence="19">
    <location>
        <begin position="26"/>
        <end position="262"/>
    </location>
</feature>
<keyword evidence="9" id="KW-0444">Lipid biosynthesis</keyword>
<keyword evidence="14" id="KW-0472">Membrane</keyword>
<dbReference type="GO" id="GO:0008654">
    <property type="term" value="P:phospholipid biosynthetic process"/>
    <property type="evidence" value="ECO:0007669"/>
    <property type="project" value="UniProtKB-KW"/>
</dbReference>
<reference evidence="20 21" key="1">
    <citation type="submission" date="2019-01" db="EMBL/GenBank/DDBJ databases">
        <authorList>
            <person name="Chen W.-M."/>
        </authorList>
    </citation>
    <scope>NUCLEOTIDE SEQUENCE [LARGE SCALE GENOMIC DNA]</scope>
    <source>
        <strain evidence="20 21">TER-1</strain>
    </source>
</reference>
<evidence type="ECO:0000256" key="2">
    <source>
        <dbReference type="ARBA" id="ARBA00004162"/>
    </source>
</evidence>